<gene>
    <name evidence="1" type="ORF">QUW25_02550</name>
</gene>
<organism evidence="1 2">
    <name type="scientific">Thermophilibacter provencensis</name>
    <dbReference type="NCBI Taxonomy" id="1852386"/>
    <lineage>
        <taxon>Bacteria</taxon>
        <taxon>Bacillati</taxon>
        <taxon>Actinomycetota</taxon>
        <taxon>Coriobacteriia</taxon>
        <taxon>Coriobacteriales</taxon>
        <taxon>Atopobiaceae</taxon>
        <taxon>Thermophilibacter</taxon>
    </lineage>
</organism>
<dbReference type="EMBL" id="JAUDEA010000002">
    <property type="protein sequence ID" value="MDM8270568.1"/>
    <property type="molecule type" value="Genomic_DNA"/>
</dbReference>
<evidence type="ECO:0000313" key="1">
    <source>
        <dbReference type="EMBL" id="MDM8270568.1"/>
    </source>
</evidence>
<comment type="caution">
    <text evidence="1">The sequence shown here is derived from an EMBL/GenBank/DDBJ whole genome shotgun (WGS) entry which is preliminary data.</text>
</comment>
<reference evidence="1" key="1">
    <citation type="submission" date="2023-06" db="EMBL/GenBank/DDBJ databases">
        <title>Identification and characterization of horizontal gene transfer across gut microbiota members of farm animals based on homology search.</title>
        <authorList>
            <person name="Schwarzerova J."/>
            <person name="Nykrynova M."/>
            <person name="Jureckova K."/>
            <person name="Cejkova D."/>
            <person name="Rychlik I."/>
        </authorList>
    </citation>
    <scope>NUCLEOTIDE SEQUENCE</scope>
    <source>
        <strain evidence="1">153_Feed</strain>
    </source>
</reference>
<dbReference type="Proteomes" id="UP001529256">
    <property type="component" value="Unassembled WGS sequence"/>
</dbReference>
<dbReference type="RefSeq" id="WP_289510664.1">
    <property type="nucleotide sequence ID" value="NZ_JAUDEA010000002.1"/>
</dbReference>
<sequence length="74" mass="8276">MMCEFCEQGEHVKAMTGTTTGTYKFDVSLVWEGGKWRLVTIARTNIAALFTEVEASFSIEYCPMCGRRLAESGQ</sequence>
<reference evidence="1" key="2">
    <citation type="submission" date="2023-06" db="EMBL/GenBank/DDBJ databases">
        <authorList>
            <person name="Zeman M."/>
            <person name="Kubasova T."/>
            <person name="Jahodarova E."/>
            <person name="Nykrynova M."/>
            <person name="Rychlik I."/>
        </authorList>
    </citation>
    <scope>NUCLEOTIDE SEQUENCE</scope>
    <source>
        <strain evidence="1">153_Feed</strain>
    </source>
</reference>
<protein>
    <submittedName>
        <fullName evidence="1">Uncharacterized protein</fullName>
    </submittedName>
</protein>
<keyword evidence="2" id="KW-1185">Reference proteome</keyword>
<evidence type="ECO:0000313" key="2">
    <source>
        <dbReference type="Proteomes" id="UP001529256"/>
    </source>
</evidence>
<proteinExistence type="predicted"/>
<accession>A0ABT7V1T9</accession>
<name>A0ABT7V1T9_9ACTN</name>